<name>A0A3M2LY00_9ACTN</name>
<gene>
    <name evidence="1" type="ORF">EBO15_20745</name>
</gene>
<reference evidence="1 2" key="1">
    <citation type="submission" date="2018-10" db="EMBL/GenBank/DDBJ databases">
        <title>Isolation from soil.</title>
        <authorList>
            <person name="Hu J."/>
        </authorList>
    </citation>
    <scope>NUCLEOTIDE SEQUENCE [LARGE SCALE GENOMIC DNA]</scope>
    <source>
        <strain evidence="1 2">NEAU-Ht49</strain>
    </source>
</reference>
<dbReference type="Proteomes" id="UP000282674">
    <property type="component" value="Unassembled WGS sequence"/>
</dbReference>
<proteinExistence type="predicted"/>
<organism evidence="1 2">
    <name type="scientific">Actinomadura harenae</name>
    <dbReference type="NCBI Taxonomy" id="2483351"/>
    <lineage>
        <taxon>Bacteria</taxon>
        <taxon>Bacillati</taxon>
        <taxon>Actinomycetota</taxon>
        <taxon>Actinomycetes</taxon>
        <taxon>Streptosporangiales</taxon>
        <taxon>Thermomonosporaceae</taxon>
        <taxon>Actinomadura</taxon>
    </lineage>
</organism>
<protein>
    <submittedName>
        <fullName evidence="1">Uncharacterized protein</fullName>
    </submittedName>
</protein>
<accession>A0A3M2LY00</accession>
<evidence type="ECO:0000313" key="1">
    <source>
        <dbReference type="EMBL" id="RMI42082.1"/>
    </source>
</evidence>
<sequence length="117" mass="12763">MTQIWICSMSEVVRADQVTSLFVSSGPPDNRLDETSRQGVLWAHVVGRDEPVRLDGFAGITPPELLNAFTQTIAEATEAAWPVAYIRLDHTGGRAPATRVKLFTSFSTTDASTDGQR</sequence>
<evidence type="ECO:0000313" key="2">
    <source>
        <dbReference type="Proteomes" id="UP000282674"/>
    </source>
</evidence>
<keyword evidence="2" id="KW-1185">Reference proteome</keyword>
<dbReference type="EMBL" id="RFFG01000036">
    <property type="protein sequence ID" value="RMI42082.1"/>
    <property type="molecule type" value="Genomic_DNA"/>
</dbReference>
<dbReference type="AlphaFoldDB" id="A0A3M2LY00"/>
<comment type="caution">
    <text evidence="1">The sequence shown here is derived from an EMBL/GenBank/DDBJ whole genome shotgun (WGS) entry which is preliminary data.</text>
</comment>